<proteinExistence type="predicted"/>
<dbReference type="InterPro" id="IPR009305">
    <property type="entry name" value="Mpo1-like"/>
</dbReference>
<evidence type="ECO:0000313" key="2">
    <source>
        <dbReference type="EMBL" id="KTC70961.1"/>
    </source>
</evidence>
<keyword evidence="1" id="KW-0812">Transmembrane</keyword>
<evidence type="ECO:0000256" key="1">
    <source>
        <dbReference type="SAM" id="Phobius"/>
    </source>
</evidence>
<gene>
    <name evidence="2" type="ORF">Lboz_2538</name>
</gene>
<organism evidence="2 3">
    <name type="scientific">Legionella bozemanae</name>
    <name type="common">Fluoribacter bozemanae</name>
    <dbReference type="NCBI Taxonomy" id="447"/>
    <lineage>
        <taxon>Bacteria</taxon>
        <taxon>Pseudomonadati</taxon>
        <taxon>Pseudomonadota</taxon>
        <taxon>Gammaproteobacteria</taxon>
        <taxon>Legionellales</taxon>
        <taxon>Legionellaceae</taxon>
        <taxon>Legionella</taxon>
    </lineage>
</organism>
<comment type="caution">
    <text evidence="2">The sequence shown here is derived from an EMBL/GenBank/DDBJ whole genome shotgun (WGS) entry which is preliminary data.</text>
</comment>
<feature type="transmembrane region" description="Helical" evidence="1">
    <location>
        <begin position="52"/>
        <end position="71"/>
    </location>
</feature>
<keyword evidence="1" id="KW-0472">Membrane</keyword>
<keyword evidence="3" id="KW-1185">Reference proteome</keyword>
<accession>A0A0W0RIT4</accession>
<dbReference type="RefSeq" id="WP_058460144.1">
    <property type="nucleotide sequence ID" value="NZ_CAAAIY010000005.1"/>
</dbReference>
<dbReference type="EMBL" id="LNXU01000032">
    <property type="protein sequence ID" value="KTC70961.1"/>
    <property type="molecule type" value="Genomic_DNA"/>
</dbReference>
<dbReference type="PANTHER" id="PTHR34205:SF2">
    <property type="entry name" value="DUF962 DOMAIN-CONTAINING PROTEIN"/>
    <property type="match status" value="1"/>
</dbReference>
<feature type="transmembrane region" description="Helical" evidence="1">
    <location>
        <begin position="29"/>
        <end position="46"/>
    </location>
</feature>
<protein>
    <recommendedName>
        <fullName evidence="4">Transmembrane protein</fullName>
    </recommendedName>
</protein>
<dbReference type="STRING" id="447.Lboz_2538"/>
<dbReference type="AlphaFoldDB" id="A0A0W0RIT4"/>
<reference evidence="2 3" key="1">
    <citation type="submission" date="2015-11" db="EMBL/GenBank/DDBJ databases">
        <title>Genomic analysis of 38 Legionella species identifies large and diverse effector repertoires.</title>
        <authorList>
            <person name="Burstein D."/>
            <person name="Amaro F."/>
            <person name="Zusman T."/>
            <person name="Lifshitz Z."/>
            <person name="Cohen O."/>
            <person name="Gilbert J.A."/>
            <person name="Pupko T."/>
            <person name="Shuman H.A."/>
            <person name="Segal G."/>
        </authorList>
    </citation>
    <scope>NUCLEOTIDE SEQUENCE [LARGE SCALE GENOMIC DNA]</scope>
    <source>
        <strain evidence="2 3">WIGA</strain>
    </source>
</reference>
<dbReference type="Pfam" id="PF06127">
    <property type="entry name" value="Mpo1-like"/>
    <property type="match status" value="1"/>
</dbReference>
<name>A0A0W0RIT4_LEGBO</name>
<evidence type="ECO:0000313" key="3">
    <source>
        <dbReference type="Proteomes" id="UP000054695"/>
    </source>
</evidence>
<dbReference type="PANTHER" id="PTHR34205">
    <property type="entry name" value="TRANSMEMBRANE PROTEIN"/>
    <property type="match status" value="1"/>
</dbReference>
<evidence type="ECO:0008006" key="4">
    <source>
        <dbReference type="Google" id="ProtNLM"/>
    </source>
</evidence>
<sequence>MKNDKKFTSFNEFYPFYLSKHTTVMCRRLHVLGTSLACLSFLFFFFTWNYLWLILMLAVGYGFAWIGHFVYEKNKPATFPYPLYSLMGDFVMFWQILRGKLKI</sequence>
<dbReference type="Proteomes" id="UP000054695">
    <property type="component" value="Unassembled WGS sequence"/>
</dbReference>
<dbReference type="PATRIC" id="fig|447.4.peg.2697"/>
<dbReference type="OrthoDB" id="7356072at2"/>
<keyword evidence="1" id="KW-1133">Transmembrane helix</keyword>